<proteinExistence type="predicted"/>
<organism evidence="1 2">
    <name type="scientific">Pseudomonas turukhanskensis</name>
    <dbReference type="NCBI Taxonomy" id="1806536"/>
    <lineage>
        <taxon>Bacteria</taxon>
        <taxon>Pseudomonadati</taxon>
        <taxon>Pseudomonadota</taxon>
        <taxon>Gammaproteobacteria</taxon>
        <taxon>Pseudomonadales</taxon>
        <taxon>Pseudomonadaceae</taxon>
        <taxon>Pseudomonas</taxon>
    </lineage>
</organism>
<name>A0A9W6K388_9PSED</name>
<protein>
    <submittedName>
        <fullName evidence="1">Uncharacterized protein</fullName>
    </submittedName>
</protein>
<sequence>MNINAGRVDAPQITKGDMTNEAFIRHIEAELLHGRLSMGQAVTLLRTEIATLNRSQFARMCRVSARMIAYIENDEGNQTVKSLNAVFKPFGLELCPVRIKRTE</sequence>
<dbReference type="Proteomes" id="UP001143328">
    <property type="component" value="Unassembled WGS sequence"/>
</dbReference>
<dbReference type="AlphaFoldDB" id="A0A9W6K388"/>
<gene>
    <name evidence="1" type="ORF">GCM10017655_05000</name>
</gene>
<evidence type="ECO:0000313" key="2">
    <source>
        <dbReference type="Proteomes" id="UP001143328"/>
    </source>
</evidence>
<keyword evidence="2" id="KW-1185">Reference proteome</keyword>
<dbReference type="EMBL" id="BSFN01000001">
    <property type="protein sequence ID" value="GLK87438.1"/>
    <property type="molecule type" value="Genomic_DNA"/>
</dbReference>
<evidence type="ECO:0000313" key="1">
    <source>
        <dbReference type="EMBL" id="GLK87438.1"/>
    </source>
</evidence>
<reference evidence="1" key="1">
    <citation type="journal article" date="2014" name="Int. J. Syst. Evol. Microbiol.">
        <title>Complete genome sequence of Corynebacterium casei LMG S-19264T (=DSM 44701T), isolated from a smear-ripened cheese.</title>
        <authorList>
            <consortium name="US DOE Joint Genome Institute (JGI-PGF)"/>
            <person name="Walter F."/>
            <person name="Albersmeier A."/>
            <person name="Kalinowski J."/>
            <person name="Ruckert C."/>
        </authorList>
    </citation>
    <scope>NUCLEOTIDE SEQUENCE</scope>
    <source>
        <strain evidence="1">VKM B-2935</strain>
    </source>
</reference>
<comment type="caution">
    <text evidence="1">The sequence shown here is derived from an EMBL/GenBank/DDBJ whole genome shotgun (WGS) entry which is preliminary data.</text>
</comment>
<reference evidence="1" key="2">
    <citation type="submission" date="2023-01" db="EMBL/GenBank/DDBJ databases">
        <authorList>
            <person name="Sun Q."/>
            <person name="Evtushenko L."/>
        </authorList>
    </citation>
    <scope>NUCLEOTIDE SEQUENCE</scope>
    <source>
        <strain evidence="1">VKM B-2935</strain>
    </source>
</reference>
<accession>A0A9W6K388</accession>
<dbReference type="RefSeq" id="WP_271193691.1">
    <property type="nucleotide sequence ID" value="NZ_BSFN01000001.1"/>
</dbReference>